<organism evidence="1 2">
    <name type="scientific">Pseudomonas graminis</name>
    <dbReference type="NCBI Taxonomy" id="158627"/>
    <lineage>
        <taxon>Bacteria</taxon>
        <taxon>Pseudomonadati</taxon>
        <taxon>Pseudomonadota</taxon>
        <taxon>Gammaproteobacteria</taxon>
        <taxon>Pseudomonadales</taxon>
        <taxon>Pseudomonadaceae</taxon>
        <taxon>Pseudomonas</taxon>
    </lineage>
</organism>
<dbReference type="RefSeq" id="WP_065990493.1">
    <property type="nucleotide sequence ID" value="NZ_MDEN01000065.1"/>
</dbReference>
<evidence type="ECO:0000313" key="2">
    <source>
        <dbReference type="Proteomes" id="UP000095143"/>
    </source>
</evidence>
<dbReference type="Proteomes" id="UP000095143">
    <property type="component" value="Unassembled WGS sequence"/>
</dbReference>
<proteinExistence type="predicted"/>
<dbReference type="EMBL" id="MDEN01000065">
    <property type="protein sequence ID" value="OCX17297.1"/>
    <property type="molecule type" value="Genomic_DNA"/>
</dbReference>
<dbReference type="AlphaFoldDB" id="A0A1C2DRC2"/>
<sequence length="82" mass="9640">MAWNRSDNKKYRGKIDRIFVSLTESWEVEYFIDHYLKTRGKDISDSNRDLLAAKLEDAPGHAPHKRDELNTWLDGQYGVKTK</sequence>
<comment type="caution">
    <text evidence="1">The sequence shown here is derived from an EMBL/GenBank/DDBJ whole genome shotgun (WGS) entry which is preliminary data.</text>
</comment>
<protein>
    <submittedName>
        <fullName evidence="1">Uncharacterized protein</fullName>
    </submittedName>
</protein>
<evidence type="ECO:0000313" key="1">
    <source>
        <dbReference type="EMBL" id="OCX17297.1"/>
    </source>
</evidence>
<accession>A0A1C2DRC2</accession>
<gene>
    <name evidence="1" type="ORF">BBI10_17405</name>
</gene>
<name>A0A1C2DRC2_9PSED</name>
<dbReference type="OrthoDB" id="6959735at2"/>
<reference evidence="1 2" key="1">
    <citation type="submission" date="2016-08" db="EMBL/GenBank/DDBJ databases">
        <title>Whole genome sequence of Pseudomonas graminis strain UASWS1507, a potential biological control agent for agriculture.</title>
        <authorList>
            <person name="Crovadore J."/>
            <person name="Calmin G."/>
            <person name="Chablais R."/>
            <person name="Cochard B."/>
            <person name="Lefort F."/>
        </authorList>
    </citation>
    <scope>NUCLEOTIDE SEQUENCE [LARGE SCALE GENOMIC DNA]</scope>
    <source>
        <strain evidence="1 2">UASWS1507</strain>
    </source>
</reference>